<dbReference type="EMBL" id="JBHUEY010000012">
    <property type="protein sequence ID" value="MFD1785822.1"/>
    <property type="molecule type" value="Genomic_DNA"/>
</dbReference>
<comment type="similarity">
    <text evidence="3">Belongs to the acetyltransferase family. RimJ subfamily.</text>
</comment>
<reference evidence="6" key="1">
    <citation type="journal article" date="2019" name="Int. J. Syst. Evol. Microbiol.">
        <title>The Global Catalogue of Microorganisms (GCM) 10K type strain sequencing project: providing services to taxonomists for standard genome sequencing and annotation.</title>
        <authorList>
            <consortium name="The Broad Institute Genomics Platform"/>
            <consortium name="The Broad Institute Genome Sequencing Center for Infectious Disease"/>
            <person name="Wu L."/>
            <person name="Ma J."/>
        </authorList>
    </citation>
    <scope>NUCLEOTIDE SEQUENCE [LARGE SCALE GENOMIC DNA]</scope>
    <source>
        <strain evidence="6">DFY28</strain>
    </source>
</reference>
<dbReference type="Pfam" id="PF13302">
    <property type="entry name" value="Acetyltransf_3"/>
    <property type="match status" value="1"/>
</dbReference>
<sequence>MTTDIPPAPVPPFRTERLILRDFREDDFDDIHAYAVDPDVVRYMDWGPNTPEVTREYLGRALAGQAERPPHAVNVAVELAAEGRVIGSMRLEVKDAANRTADIGYSIHRPYWGQGLVAEGARRLLAIAFEDMKLHRVWATCDARNRGSWRVMEKLGMRREGVLKKANLRRDGWQDTLLYAVLAEEWAGLPNG</sequence>
<dbReference type="GO" id="GO:0016746">
    <property type="term" value="F:acyltransferase activity"/>
    <property type="evidence" value="ECO:0007669"/>
    <property type="project" value="UniProtKB-KW"/>
</dbReference>
<dbReference type="InterPro" id="IPR000182">
    <property type="entry name" value="GNAT_dom"/>
</dbReference>
<evidence type="ECO:0000313" key="6">
    <source>
        <dbReference type="Proteomes" id="UP001597237"/>
    </source>
</evidence>
<accession>A0ABW4N6P4</accession>
<gene>
    <name evidence="5" type="ORF">ACFSC0_20685</name>
</gene>
<organism evidence="5 6">
    <name type="scientific">Phenylobacterium terrae</name>
    <dbReference type="NCBI Taxonomy" id="2665495"/>
    <lineage>
        <taxon>Bacteria</taxon>
        <taxon>Pseudomonadati</taxon>
        <taxon>Pseudomonadota</taxon>
        <taxon>Alphaproteobacteria</taxon>
        <taxon>Caulobacterales</taxon>
        <taxon>Caulobacteraceae</taxon>
        <taxon>Phenylobacterium</taxon>
    </lineage>
</organism>
<dbReference type="PANTHER" id="PTHR43792">
    <property type="entry name" value="GNAT FAMILY, PUTATIVE (AFU_ORTHOLOGUE AFUA_3G00765)-RELATED-RELATED"/>
    <property type="match status" value="1"/>
</dbReference>
<evidence type="ECO:0000313" key="5">
    <source>
        <dbReference type="EMBL" id="MFD1785822.1"/>
    </source>
</evidence>
<dbReference type="Proteomes" id="UP001597237">
    <property type="component" value="Unassembled WGS sequence"/>
</dbReference>
<keyword evidence="6" id="KW-1185">Reference proteome</keyword>
<dbReference type="PROSITE" id="PS51186">
    <property type="entry name" value="GNAT"/>
    <property type="match status" value="1"/>
</dbReference>
<dbReference type="PANTHER" id="PTHR43792:SF8">
    <property type="entry name" value="[RIBOSOMAL PROTEIN US5]-ALANINE N-ACETYLTRANSFERASE"/>
    <property type="match status" value="1"/>
</dbReference>
<comment type="caution">
    <text evidence="5">The sequence shown here is derived from an EMBL/GenBank/DDBJ whole genome shotgun (WGS) entry which is preliminary data.</text>
</comment>
<protein>
    <submittedName>
        <fullName evidence="5">GNAT family N-acetyltransferase</fullName>
        <ecNumber evidence="5">2.3.-.-</ecNumber>
    </submittedName>
</protein>
<keyword evidence="2 5" id="KW-0012">Acyltransferase</keyword>
<name>A0ABW4N6P4_9CAUL</name>
<evidence type="ECO:0000256" key="1">
    <source>
        <dbReference type="ARBA" id="ARBA00022679"/>
    </source>
</evidence>
<evidence type="ECO:0000259" key="4">
    <source>
        <dbReference type="PROSITE" id="PS51186"/>
    </source>
</evidence>
<dbReference type="RefSeq" id="WP_377283401.1">
    <property type="nucleotide sequence ID" value="NZ_JBHRSI010000009.1"/>
</dbReference>
<keyword evidence="1 5" id="KW-0808">Transferase</keyword>
<dbReference type="EC" id="2.3.-.-" evidence="5"/>
<dbReference type="InterPro" id="IPR051531">
    <property type="entry name" value="N-acetyltransferase"/>
</dbReference>
<dbReference type="SUPFAM" id="SSF55729">
    <property type="entry name" value="Acyl-CoA N-acyltransferases (Nat)"/>
    <property type="match status" value="1"/>
</dbReference>
<evidence type="ECO:0000256" key="3">
    <source>
        <dbReference type="ARBA" id="ARBA00038502"/>
    </source>
</evidence>
<feature type="domain" description="N-acetyltransferase" evidence="4">
    <location>
        <begin position="18"/>
        <end position="184"/>
    </location>
</feature>
<dbReference type="InterPro" id="IPR016181">
    <property type="entry name" value="Acyl_CoA_acyltransferase"/>
</dbReference>
<dbReference type="Gene3D" id="3.40.630.30">
    <property type="match status" value="1"/>
</dbReference>
<evidence type="ECO:0000256" key="2">
    <source>
        <dbReference type="ARBA" id="ARBA00023315"/>
    </source>
</evidence>
<proteinExistence type="inferred from homology"/>